<dbReference type="Proteomes" id="UP001524383">
    <property type="component" value="Unassembled WGS sequence"/>
</dbReference>
<gene>
    <name evidence="1" type="ORF">FTO68_06145</name>
</gene>
<dbReference type="EMBL" id="VOTZ01000011">
    <property type="protein sequence ID" value="MCQ1538566.1"/>
    <property type="molecule type" value="Genomic_DNA"/>
</dbReference>
<protein>
    <submittedName>
        <fullName evidence="1">Uncharacterized protein</fullName>
    </submittedName>
</protein>
<accession>A0ABD4TIJ8</accession>
<reference evidence="1 2" key="1">
    <citation type="submission" date="2019-08" db="EMBL/GenBank/DDBJ databases">
        <authorList>
            <person name="Chen S.-C."/>
            <person name="Lai M.-C."/>
            <person name="You Y.-T."/>
        </authorList>
    </citation>
    <scope>NUCLEOTIDE SEQUENCE [LARGE SCALE GENOMIC DNA]</scope>
    <source>
        <strain evidence="1 2">P2F9704a</strain>
    </source>
</reference>
<sequence>MRRISYQFPNRCDLVFDHDVPFSRAISSICRMDGKQTNFRTDLGLFKREIKVEIASDKTGFERVRTDTEFISDITERADFTFRIRDTLLKGDGRYPAADYTFLLRVDDKRGRVECFIVHEGRTGEIDSLDLKNLLKGALS</sequence>
<evidence type="ECO:0000313" key="1">
    <source>
        <dbReference type="EMBL" id="MCQ1538566.1"/>
    </source>
</evidence>
<evidence type="ECO:0000313" key="2">
    <source>
        <dbReference type="Proteomes" id="UP001524383"/>
    </source>
</evidence>
<keyword evidence="2" id="KW-1185">Reference proteome</keyword>
<organism evidence="1 2">
    <name type="scientific">Methanocalculus taiwanensis</name>
    <dbReference type="NCBI Taxonomy" id="106207"/>
    <lineage>
        <taxon>Archaea</taxon>
        <taxon>Methanobacteriati</taxon>
        <taxon>Methanobacteriota</taxon>
        <taxon>Stenosarchaea group</taxon>
        <taxon>Methanomicrobia</taxon>
        <taxon>Methanomicrobiales</taxon>
        <taxon>Methanocalculaceae</taxon>
        <taxon>Methanocalculus</taxon>
    </lineage>
</organism>
<dbReference type="RefSeq" id="WP_255332512.1">
    <property type="nucleotide sequence ID" value="NZ_VOTZ01000011.1"/>
</dbReference>
<comment type="caution">
    <text evidence="1">The sequence shown here is derived from an EMBL/GenBank/DDBJ whole genome shotgun (WGS) entry which is preliminary data.</text>
</comment>
<proteinExistence type="predicted"/>
<dbReference type="AlphaFoldDB" id="A0ABD4TIJ8"/>
<name>A0ABD4TIJ8_9EURY</name>